<evidence type="ECO:0000256" key="5">
    <source>
        <dbReference type="SAM" id="MobiDB-lite"/>
    </source>
</evidence>
<dbReference type="Gene3D" id="3.30.565.10">
    <property type="entry name" value="Histidine kinase-like ATPase, C-terminal domain"/>
    <property type="match status" value="1"/>
</dbReference>
<dbReference type="Gene3D" id="1.10.287.130">
    <property type="match status" value="1"/>
</dbReference>
<dbReference type="SUPFAM" id="SSF55874">
    <property type="entry name" value="ATPase domain of HSP90 chaperone/DNA topoisomerase II/histidine kinase"/>
    <property type="match status" value="1"/>
</dbReference>
<dbReference type="InterPro" id="IPR036097">
    <property type="entry name" value="HisK_dim/P_sf"/>
</dbReference>
<dbReference type="SUPFAM" id="SSF63829">
    <property type="entry name" value="Calcium-dependent phosphotriesterase"/>
    <property type="match status" value="1"/>
</dbReference>
<dbReference type="InterPro" id="IPR003661">
    <property type="entry name" value="HisK_dim/P_dom"/>
</dbReference>
<feature type="compositionally biased region" description="Polar residues" evidence="5">
    <location>
        <begin position="1023"/>
        <end position="1037"/>
    </location>
</feature>
<dbReference type="InterPro" id="IPR015943">
    <property type="entry name" value="WD40/YVTN_repeat-like_dom_sf"/>
</dbReference>
<keyword evidence="6" id="KW-1133">Transmembrane helix</keyword>
<dbReference type="Proteomes" id="UP000199642">
    <property type="component" value="Unassembled WGS sequence"/>
</dbReference>
<protein>
    <recommendedName>
        <fullName evidence="2">histidine kinase</fullName>
        <ecNumber evidence="2">2.7.13.3</ecNumber>
    </recommendedName>
</protein>
<feature type="domain" description="Histidine kinase" evidence="7">
    <location>
        <begin position="857"/>
        <end position="1136"/>
    </location>
</feature>
<feature type="compositionally biased region" description="Basic and acidic residues" evidence="5">
    <location>
        <begin position="1006"/>
        <end position="1019"/>
    </location>
</feature>
<dbReference type="OrthoDB" id="9806995at2"/>
<proteinExistence type="predicted"/>
<dbReference type="PANTHER" id="PTHR43065">
    <property type="entry name" value="SENSOR HISTIDINE KINASE"/>
    <property type="match status" value="1"/>
</dbReference>
<dbReference type="InterPro" id="IPR005467">
    <property type="entry name" value="His_kinase_dom"/>
</dbReference>
<evidence type="ECO:0000256" key="2">
    <source>
        <dbReference type="ARBA" id="ARBA00012438"/>
    </source>
</evidence>
<dbReference type="InterPro" id="IPR036890">
    <property type="entry name" value="HATPase_C_sf"/>
</dbReference>
<keyword evidence="4" id="KW-0175">Coiled coil</keyword>
<dbReference type="Pfam" id="PF07495">
    <property type="entry name" value="Y_Y_Y"/>
    <property type="match status" value="1"/>
</dbReference>
<dbReference type="Gene3D" id="2.60.40.10">
    <property type="entry name" value="Immunoglobulins"/>
    <property type="match status" value="1"/>
</dbReference>
<dbReference type="CDD" id="cd00082">
    <property type="entry name" value="HisKA"/>
    <property type="match status" value="1"/>
</dbReference>
<evidence type="ECO:0000313" key="8">
    <source>
        <dbReference type="EMBL" id="SFG21291.1"/>
    </source>
</evidence>
<dbReference type="EC" id="2.7.13.3" evidence="2"/>
<dbReference type="InterPro" id="IPR003594">
    <property type="entry name" value="HATPase_dom"/>
</dbReference>
<evidence type="ECO:0000259" key="7">
    <source>
        <dbReference type="PROSITE" id="PS50109"/>
    </source>
</evidence>
<dbReference type="Gene3D" id="2.130.10.10">
    <property type="entry name" value="YVTN repeat-like/Quinoprotein amine dehydrogenase"/>
    <property type="match status" value="3"/>
</dbReference>
<keyword evidence="3" id="KW-0597">Phosphoprotein</keyword>
<dbReference type="InterPro" id="IPR013783">
    <property type="entry name" value="Ig-like_fold"/>
</dbReference>
<accession>A0A1I2Q6N9</accession>
<evidence type="ECO:0000256" key="4">
    <source>
        <dbReference type="SAM" id="Coils"/>
    </source>
</evidence>
<keyword evidence="9" id="KW-1185">Reference proteome</keyword>
<keyword evidence="6" id="KW-0812">Transmembrane</keyword>
<dbReference type="Pfam" id="PF00512">
    <property type="entry name" value="HisKA"/>
    <property type="match status" value="1"/>
</dbReference>
<dbReference type="SMART" id="SM00387">
    <property type="entry name" value="HATPase_c"/>
    <property type="match status" value="1"/>
</dbReference>
<evidence type="ECO:0000313" key="9">
    <source>
        <dbReference type="Proteomes" id="UP000199642"/>
    </source>
</evidence>
<organism evidence="8 9">
    <name type="scientific">Algoriphagus hitonicola</name>
    <dbReference type="NCBI Taxonomy" id="435880"/>
    <lineage>
        <taxon>Bacteria</taxon>
        <taxon>Pseudomonadati</taxon>
        <taxon>Bacteroidota</taxon>
        <taxon>Cytophagia</taxon>
        <taxon>Cytophagales</taxon>
        <taxon>Cyclobacteriaceae</taxon>
        <taxon>Algoriphagus</taxon>
    </lineage>
</organism>
<evidence type="ECO:0000256" key="3">
    <source>
        <dbReference type="ARBA" id="ARBA00022553"/>
    </source>
</evidence>
<feature type="transmembrane region" description="Helical" evidence="6">
    <location>
        <begin position="780"/>
        <end position="802"/>
    </location>
</feature>
<dbReference type="SUPFAM" id="SSF101898">
    <property type="entry name" value="NHL repeat"/>
    <property type="match status" value="1"/>
</dbReference>
<dbReference type="EMBL" id="FOPC01000002">
    <property type="protein sequence ID" value="SFG21291.1"/>
    <property type="molecule type" value="Genomic_DNA"/>
</dbReference>
<comment type="catalytic activity">
    <reaction evidence="1">
        <text>ATP + protein L-histidine = ADP + protein N-phospho-L-histidine.</text>
        <dbReference type="EC" id="2.7.13.3"/>
    </reaction>
</comment>
<feature type="region of interest" description="Disordered" evidence="5">
    <location>
        <begin position="1006"/>
        <end position="1047"/>
    </location>
</feature>
<dbReference type="SUPFAM" id="SSF47384">
    <property type="entry name" value="Homodimeric domain of signal transducing histidine kinase"/>
    <property type="match status" value="1"/>
</dbReference>
<gene>
    <name evidence="8" type="ORF">SAMN04487988_10243</name>
</gene>
<keyword evidence="6" id="KW-0472">Membrane</keyword>
<evidence type="ECO:0000256" key="1">
    <source>
        <dbReference type="ARBA" id="ARBA00000085"/>
    </source>
</evidence>
<dbReference type="STRING" id="435880.SAMN04487988_10243"/>
<dbReference type="InterPro" id="IPR011123">
    <property type="entry name" value="Y_Y_Y"/>
</dbReference>
<dbReference type="InterPro" id="IPR004358">
    <property type="entry name" value="Sig_transdc_His_kin-like_C"/>
</dbReference>
<dbReference type="Pfam" id="PF02518">
    <property type="entry name" value="HATPase_c"/>
    <property type="match status" value="1"/>
</dbReference>
<name>A0A1I2Q6N9_9BACT</name>
<evidence type="ECO:0000256" key="6">
    <source>
        <dbReference type="SAM" id="Phobius"/>
    </source>
</evidence>
<keyword evidence="8" id="KW-0418">Kinase</keyword>
<feature type="coiled-coil region" evidence="4">
    <location>
        <begin position="811"/>
        <end position="838"/>
    </location>
</feature>
<reference evidence="9" key="1">
    <citation type="submission" date="2016-10" db="EMBL/GenBank/DDBJ databases">
        <authorList>
            <person name="Varghese N."/>
            <person name="Submissions S."/>
        </authorList>
    </citation>
    <scope>NUCLEOTIDE SEQUENCE [LARGE SCALE GENOMIC DNA]</scope>
    <source>
        <strain evidence="9">DSM 19315</strain>
    </source>
</reference>
<sequence>MPPNPNPEKMKASIPPYINSNLLGFFLFILFLSQFGFQSQAQINSSKGVPSYTNYVVGELGIAGQQIWNVNQNKDGFLFVGTSTGLQKFDGKNWELLNSPSTEFNTNVRSTLLASDGTFYYGSLGDFGIVTTDSTGKTIEQSLLQGFPADFIFNDIWSIRESKGKIYFQAREAIFIYTPATDDQSGSLKIWKPDTEFMYAFSLDDSYYAHQMNLGLFQEIEENLQLIPGSEFLGEDRVQVLLPYREKGEFLVGAFAGGLFHFDGKNFEPFQTEIDDLLQGRSLYKALALPDSTYALSVLGNGFFIIDREGKIKANFNTKNSIPDQSVYAFHLDNTENLWVGTNSGLSKIEIFSPLTRFDSDTYEIGNALSLSAFENNLYIGTSTTVLYLDKSDGIIKKVEGIPNTQVFDLVEDTYSVLSTGVGLSEIKGSEAKLIPETDNFQSLRVVISKSHEGYVFLSGNYGIEVFKRELNSNGQYQYEDIGPISGVPRSVYSMAENEEGELWGGTQAGILYRIIFPKTASGNLDVPNARVEEFGENDGIRGLSGLAEGPIDGKVYTSGIDGFYFFNTSVNEFERDPVFSFSDEVADINLDTYGLGIGETGNVYLDFKGEKRYAKKQPDGSYQLKSYPVNLITASGVTSGYTEPSGVIWIGTDEGLMRLDPTKEYNVDHPVPLYFRSVSSGEKRLPLSKDLNESRPEIPFKGNQISFDYVAPFFVRENKILYQTFLEGYDEEWTEWEDIITREFTNLPYGSYTFKVKAKNTFNTPSDEISYQFTILPPWYATWWAFVLYFLGFALLVYALVKIQTIRILAREKEKNRQQELAHAKEIEKAYEELKSTQTQLIHSEKMASLGELTAGIAHEIQNPLNFVNNFSEVSEELIDEMNEELESGNLDEARTIGKNLKENLSKIKHHGKRADSIVKGMLEHSRGGSSEKKLTNLNAMADEFLRLSYHGLRAKDKSFSADFETELDPNIPRVKVVSQDIGRVLLNLINNAFYACAERSRSASAERSRSASAERSRSAVNEKTNSTLQTSLNIETDSEGGESYKPKVKVSTRLVDLGGNGGIEISVEDNGSGIPKSLIDKIFQPFFTTKPTGSGTGLGLSLSYDIIKAHGGDLRVKSQEGEGTEMIVFLPIEN</sequence>
<dbReference type="PRINTS" id="PR00344">
    <property type="entry name" value="BCTRLSENSOR"/>
</dbReference>
<dbReference type="GO" id="GO:0000155">
    <property type="term" value="F:phosphorelay sensor kinase activity"/>
    <property type="evidence" value="ECO:0007669"/>
    <property type="project" value="InterPro"/>
</dbReference>
<dbReference type="AlphaFoldDB" id="A0A1I2Q6N9"/>
<keyword evidence="8" id="KW-0808">Transferase</keyword>
<dbReference type="PANTHER" id="PTHR43065:SF42">
    <property type="entry name" value="TWO-COMPONENT SENSOR PPRA"/>
    <property type="match status" value="1"/>
</dbReference>
<dbReference type="SMART" id="SM00388">
    <property type="entry name" value="HisKA"/>
    <property type="match status" value="1"/>
</dbReference>
<dbReference type="PROSITE" id="PS50109">
    <property type="entry name" value="HIS_KIN"/>
    <property type="match status" value="1"/>
</dbReference>